<evidence type="ECO:0000259" key="2">
    <source>
        <dbReference type="Pfam" id="PF12697"/>
    </source>
</evidence>
<dbReference type="Proteomes" id="UP000298218">
    <property type="component" value="Unassembled WGS sequence"/>
</dbReference>
<dbReference type="SUPFAM" id="SSF53474">
    <property type="entry name" value="alpha/beta-Hydrolases"/>
    <property type="match status" value="1"/>
</dbReference>
<reference evidence="3 4" key="1">
    <citation type="submission" date="2019-03" db="EMBL/GenBank/DDBJ databases">
        <title>Genomics of glacier-inhabiting Cryobacterium strains.</title>
        <authorList>
            <person name="Liu Q."/>
            <person name="Xin Y.-H."/>
        </authorList>
    </citation>
    <scope>NUCLEOTIDE SEQUENCE [LARGE SCALE GENOMIC DNA]</scope>
    <source>
        <strain evidence="3 4">CGMCC 1.4292</strain>
    </source>
</reference>
<evidence type="ECO:0000313" key="4">
    <source>
        <dbReference type="Proteomes" id="UP000298218"/>
    </source>
</evidence>
<feature type="domain" description="AB hydrolase-1" evidence="2">
    <location>
        <begin position="76"/>
        <end position="333"/>
    </location>
</feature>
<organism evidence="3 4">
    <name type="scientific">Cryobacterium psychrophilum</name>
    <dbReference type="NCBI Taxonomy" id="41988"/>
    <lineage>
        <taxon>Bacteria</taxon>
        <taxon>Bacillati</taxon>
        <taxon>Actinomycetota</taxon>
        <taxon>Actinomycetes</taxon>
        <taxon>Micrococcales</taxon>
        <taxon>Microbacteriaceae</taxon>
        <taxon>Cryobacterium</taxon>
    </lineage>
</organism>
<dbReference type="AlphaFoldDB" id="A0A4Y8KPV2"/>
<dbReference type="EMBL" id="SOHQ01000013">
    <property type="protein sequence ID" value="TFD80814.1"/>
    <property type="molecule type" value="Genomic_DNA"/>
</dbReference>
<comment type="caution">
    <text evidence="3">The sequence shown here is derived from an EMBL/GenBank/DDBJ whole genome shotgun (WGS) entry which is preliminary data.</text>
</comment>
<name>A0A4Y8KPV2_9MICO</name>
<evidence type="ECO:0000256" key="1">
    <source>
        <dbReference type="SAM" id="MobiDB-lite"/>
    </source>
</evidence>
<dbReference type="GO" id="GO:0016787">
    <property type="term" value="F:hydrolase activity"/>
    <property type="evidence" value="ECO:0007669"/>
    <property type="project" value="UniProtKB-KW"/>
</dbReference>
<dbReference type="PANTHER" id="PTHR43689">
    <property type="entry name" value="HYDROLASE"/>
    <property type="match status" value="1"/>
</dbReference>
<dbReference type="InterPro" id="IPR029058">
    <property type="entry name" value="AB_hydrolase_fold"/>
</dbReference>
<feature type="region of interest" description="Disordered" evidence="1">
    <location>
        <begin position="1"/>
        <end position="29"/>
    </location>
</feature>
<dbReference type="Pfam" id="PF12697">
    <property type="entry name" value="Abhydrolase_6"/>
    <property type="match status" value="1"/>
</dbReference>
<dbReference type="Gene3D" id="3.40.50.1820">
    <property type="entry name" value="alpha/beta hydrolase"/>
    <property type="match status" value="1"/>
</dbReference>
<dbReference type="OrthoDB" id="27092at2"/>
<gene>
    <name evidence="3" type="ORF">E3T53_04075</name>
</gene>
<sequence>MTTVLPRTPGRHASAATPPSTHAEPGAGPTMRYAPFALDADARRFGLTTSSMRLGPGAVSVAVRHGRRTDSDTATILLHGAAGSWTTWTPLLQAASHGETAPMDTDLTDLVIPDLPGWGDTPLPADTSELTIETMAATVADIARALGYRRWNVVAHSMGGLIALQLAAAETGATVSVGLVSATTFSVIDSVQHPMLHFGLLPGYTTLLQVMRMLRLAGASGRALVVGLARLHLLRTVVSPLFRHPGRMQSTVIAALAVELRPHGFSLASARAGSYDAVASWSRIVCPVRASAGDRDVFVSATDTDRLRNVISDFSMVTLTDAGHFGHIERPFHVLTTLRLPMRREMRKILALGPQKEEG</sequence>
<proteinExistence type="predicted"/>
<dbReference type="PRINTS" id="PR00412">
    <property type="entry name" value="EPOXHYDRLASE"/>
</dbReference>
<dbReference type="InterPro" id="IPR000639">
    <property type="entry name" value="Epox_hydrolase-like"/>
</dbReference>
<keyword evidence="4" id="KW-1185">Reference proteome</keyword>
<dbReference type="PANTHER" id="PTHR43689:SF8">
    <property type="entry name" value="ALPHA_BETA-HYDROLASES SUPERFAMILY PROTEIN"/>
    <property type="match status" value="1"/>
</dbReference>
<evidence type="ECO:0000313" key="3">
    <source>
        <dbReference type="EMBL" id="TFD80814.1"/>
    </source>
</evidence>
<keyword evidence="3" id="KW-0378">Hydrolase</keyword>
<protein>
    <submittedName>
        <fullName evidence="3">Alpha/beta hydrolase</fullName>
    </submittedName>
</protein>
<accession>A0A4Y8KPV2</accession>
<dbReference type="InterPro" id="IPR000073">
    <property type="entry name" value="AB_hydrolase_1"/>
</dbReference>